<sequence length="180" mass="20066">MHVRYVNTLSCYHCSSMEPEIQIQMKPLFLASENSMTRQSEIDYIEGASFAQKNFSSSRKQHKPFAPDSDTAQSGNSSVLSGSQYASLVAEKAHDAAIFGPQSIPPPSSVFGSDPTEAKERIVSSVITVKQLIHPRFKKPDEAAWASWVVRLREMKEMRAKQLSQDFQKKRPLNAVGHAP</sequence>
<dbReference type="OrthoDB" id="6272382at2759"/>
<dbReference type="AlphaFoldDB" id="A0A504YIY5"/>
<reference evidence="2 3" key="1">
    <citation type="submission" date="2019-04" db="EMBL/GenBank/DDBJ databases">
        <title>Annotation for the trematode Fasciola gigantica.</title>
        <authorList>
            <person name="Choi Y.-J."/>
        </authorList>
    </citation>
    <scope>NUCLEOTIDE SEQUENCE [LARGE SCALE GENOMIC DNA]</scope>
    <source>
        <strain evidence="2">Uganda_cow_1</strain>
    </source>
</reference>
<evidence type="ECO:0000256" key="1">
    <source>
        <dbReference type="SAM" id="MobiDB-lite"/>
    </source>
</evidence>
<keyword evidence="3" id="KW-1185">Reference proteome</keyword>
<proteinExistence type="predicted"/>
<feature type="region of interest" description="Disordered" evidence="1">
    <location>
        <begin position="56"/>
        <end position="78"/>
    </location>
</feature>
<accession>A0A504YIY5</accession>
<evidence type="ECO:0000313" key="2">
    <source>
        <dbReference type="EMBL" id="TPP60371.1"/>
    </source>
</evidence>
<protein>
    <submittedName>
        <fullName evidence="2">Uncharacterized protein</fullName>
    </submittedName>
</protein>
<feature type="region of interest" description="Disordered" evidence="1">
    <location>
        <begin position="161"/>
        <end position="180"/>
    </location>
</feature>
<organism evidence="2 3">
    <name type="scientific">Fasciola gigantica</name>
    <name type="common">Giant liver fluke</name>
    <dbReference type="NCBI Taxonomy" id="46835"/>
    <lineage>
        <taxon>Eukaryota</taxon>
        <taxon>Metazoa</taxon>
        <taxon>Spiralia</taxon>
        <taxon>Lophotrochozoa</taxon>
        <taxon>Platyhelminthes</taxon>
        <taxon>Trematoda</taxon>
        <taxon>Digenea</taxon>
        <taxon>Plagiorchiida</taxon>
        <taxon>Echinostomata</taxon>
        <taxon>Echinostomatoidea</taxon>
        <taxon>Fasciolidae</taxon>
        <taxon>Fasciola</taxon>
    </lineage>
</organism>
<gene>
    <name evidence="2" type="ORF">FGIG_01438</name>
</gene>
<name>A0A504YIY5_FASGI</name>
<dbReference type="EMBL" id="SUNJ01009496">
    <property type="protein sequence ID" value="TPP60371.1"/>
    <property type="molecule type" value="Genomic_DNA"/>
</dbReference>
<comment type="caution">
    <text evidence="2">The sequence shown here is derived from an EMBL/GenBank/DDBJ whole genome shotgun (WGS) entry which is preliminary data.</text>
</comment>
<evidence type="ECO:0000313" key="3">
    <source>
        <dbReference type="Proteomes" id="UP000316759"/>
    </source>
</evidence>
<dbReference type="Proteomes" id="UP000316759">
    <property type="component" value="Unassembled WGS sequence"/>
</dbReference>
<dbReference type="STRING" id="46835.A0A504YIY5"/>